<dbReference type="RefSeq" id="WP_259866095.1">
    <property type="nucleotide sequence ID" value="NZ_BAAAST010000054.1"/>
</dbReference>
<dbReference type="PROSITE" id="PS51257">
    <property type="entry name" value="PROKAR_LIPOPROTEIN"/>
    <property type="match status" value="1"/>
</dbReference>
<protein>
    <submittedName>
        <fullName evidence="1">Uncharacterized protein</fullName>
    </submittedName>
</protein>
<evidence type="ECO:0000313" key="1">
    <source>
        <dbReference type="EMBL" id="UWP86680.1"/>
    </source>
</evidence>
<dbReference type="Proteomes" id="UP001059617">
    <property type="component" value="Chromosome"/>
</dbReference>
<accession>A0ABY5W9F5</accession>
<reference evidence="1" key="1">
    <citation type="submission" date="2021-04" db="EMBL/GenBank/DDBJ databases">
        <authorList>
            <person name="Hartkoorn R.C."/>
            <person name="Beaudoing E."/>
            <person name="Hot D."/>
        </authorList>
    </citation>
    <scope>NUCLEOTIDE SEQUENCE</scope>
    <source>
        <strain evidence="1">NRRL B-16292</strain>
    </source>
</reference>
<dbReference type="EMBL" id="CP073720">
    <property type="protein sequence ID" value="UWP86680.1"/>
    <property type="molecule type" value="Genomic_DNA"/>
</dbReference>
<proteinExistence type="predicted"/>
<keyword evidence="2" id="KW-1185">Reference proteome</keyword>
<name>A0ABY5W9F5_9ACTN</name>
<reference evidence="1" key="2">
    <citation type="submission" date="2022-09" db="EMBL/GenBank/DDBJ databases">
        <title>Biosynthetic gene clusters of Dactylosporangioum fulvum.</title>
        <authorList>
            <person name="Caradec T."/>
        </authorList>
    </citation>
    <scope>NUCLEOTIDE SEQUENCE</scope>
    <source>
        <strain evidence="1">NRRL B-16292</strain>
    </source>
</reference>
<evidence type="ECO:0000313" key="2">
    <source>
        <dbReference type="Proteomes" id="UP001059617"/>
    </source>
</evidence>
<gene>
    <name evidence="1" type="ORF">Dfulv_21550</name>
</gene>
<sequence length="117" mass="12959">MRKRVIIAVAALLLVAVACTGYHWWSPFDVKSQVVSYRGGPQDTRITVNLTLGIGDRITRTRFEEHDDRIVVTVWVRIDTGDNVDIGVHAEASHTLSRPIDDRKVIDASSGTVVPHA</sequence>
<organism evidence="1 2">
    <name type="scientific">Dactylosporangium fulvum</name>
    <dbReference type="NCBI Taxonomy" id="53359"/>
    <lineage>
        <taxon>Bacteria</taxon>
        <taxon>Bacillati</taxon>
        <taxon>Actinomycetota</taxon>
        <taxon>Actinomycetes</taxon>
        <taxon>Micromonosporales</taxon>
        <taxon>Micromonosporaceae</taxon>
        <taxon>Dactylosporangium</taxon>
    </lineage>
</organism>